<dbReference type="InterPro" id="IPR008278">
    <property type="entry name" value="4-PPantetheinyl_Trfase_dom"/>
</dbReference>
<dbReference type="InterPro" id="IPR050559">
    <property type="entry name" value="P-Pant_transferase_sf"/>
</dbReference>
<keyword evidence="2 5" id="KW-0808">Transferase</keyword>
<name>A0ABT2YDF6_9BURK</name>
<comment type="caution">
    <text evidence="5">The sequence shown here is derived from an EMBL/GenBank/DDBJ whole genome shotgun (WGS) entry which is preliminary data.</text>
</comment>
<feature type="domain" description="4'-phosphopantetheinyl transferase" evidence="3">
    <location>
        <begin position="101"/>
        <end position="176"/>
    </location>
</feature>
<dbReference type="RefSeq" id="WP_263570705.1">
    <property type="nucleotide sequence ID" value="NZ_JAJIRN010000003.1"/>
</dbReference>
<evidence type="ECO:0000259" key="4">
    <source>
        <dbReference type="Pfam" id="PF17837"/>
    </source>
</evidence>
<organism evidence="5 6">
    <name type="scientific">Roseateles oligotrophus</name>
    <dbReference type="NCBI Taxonomy" id="1769250"/>
    <lineage>
        <taxon>Bacteria</taxon>
        <taxon>Pseudomonadati</taxon>
        <taxon>Pseudomonadota</taxon>
        <taxon>Betaproteobacteria</taxon>
        <taxon>Burkholderiales</taxon>
        <taxon>Sphaerotilaceae</taxon>
        <taxon>Roseateles</taxon>
    </lineage>
</organism>
<reference evidence="5 6" key="1">
    <citation type="submission" date="2021-11" db="EMBL/GenBank/DDBJ databases">
        <authorList>
            <person name="Liang Q."/>
            <person name="Mou H."/>
            <person name="Liu Z."/>
        </authorList>
    </citation>
    <scope>NUCLEOTIDE SEQUENCE [LARGE SCALE GENOMIC DNA]</scope>
    <source>
        <strain evidence="5 6">CHU3</strain>
    </source>
</reference>
<comment type="similarity">
    <text evidence="1">Belongs to the P-Pant transferase superfamily. Gsp/Sfp/HetI/AcpT family.</text>
</comment>
<dbReference type="InterPro" id="IPR037143">
    <property type="entry name" value="4-PPantetheinyl_Trfase_dom_sf"/>
</dbReference>
<dbReference type="InterPro" id="IPR041354">
    <property type="entry name" value="4PPT_N"/>
</dbReference>
<evidence type="ECO:0000259" key="3">
    <source>
        <dbReference type="Pfam" id="PF01648"/>
    </source>
</evidence>
<dbReference type="SUPFAM" id="SSF56214">
    <property type="entry name" value="4'-phosphopantetheinyl transferase"/>
    <property type="match status" value="2"/>
</dbReference>
<dbReference type="PANTHER" id="PTHR12215:SF10">
    <property type="entry name" value="L-AMINOADIPATE-SEMIALDEHYDE DEHYDROGENASE-PHOSPHOPANTETHEINYL TRANSFERASE"/>
    <property type="match status" value="1"/>
</dbReference>
<dbReference type="Gene3D" id="3.90.470.20">
    <property type="entry name" value="4'-phosphopantetheinyl transferase domain"/>
    <property type="match status" value="1"/>
</dbReference>
<dbReference type="Pfam" id="PF17837">
    <property type="entry name" value="4PPT_N"/>
    <property type="match status" value="1"/>
</dbReference>
<dbReference type="GO" id="GO:0016740">
    <property type="term" value="F:transferase activity"/>
    <property type="evidence" value="ECO:0007669"/>
    <property type="project" value="UniProtKB-KW"/>
</dbReference>
<evidence type="ECO:0000256" key="2">
    <source>
        <dbReference type="ARBA" id="ARBA00022679"/>
    </source>
</evidence>
<dbReference type="Pfam" id="PF01648">
    <property type="entry name" value="ACPS"/>
    <property type="match status" value="1"/>
</dbReference>
<protein>
    <submittedName>
        <fullName evidence="5">4'-phosphopantetheinyl transferase superfamily protein</fullName>
    </submittedName>
</protein>
<evidence type="ECO:0000313" key="5">
    <source>
        <dbReference type="EMBL" id="MCV2368088.1"/>
    </source>
</evidence>
<proteinExistence type="inferred from homology"/>
<evidence type="ECO:0000256" key="1">
    <source>
        <dbReference type="ARBA" id="ARBA00010990"/>
    </source>
</evidence>
<evidence type="ECO:0000313" key="6">
    <source>
        <dbReference type="Proteomes" id="UP001209701"/>
    </source>
</evidence>
<dbReference type="EMBL" id="JAJIRN010000003">
    <property type="protein sequence ID" value="MCV2368088.1"/>
    <property type="molecule type" value="Genomic_DNA"/>
</dbReference>
<dbReference type="PANTHER" id="PTHR12215">
    <property type="entry name" value="PHOSPHOPANTETHEINE TRANSFERASE"/>
    <property type="match status" value="1"/>
</dbReference>
<gene>
    <name evidence="5" type="ORF">LNV07_08250</name>
</gene>
<sequence length="228" mass="25290">MRLICELANIELLVRDLPATQDWLSPSETRRFDSFSHPQRRRSFLAGRQLARAVVARWPSLIQPGLLVDEQGCSRIEHQPGLFVSISHSGDWVACAIADAPIGVDIENLSRIRDFEALARMVHSPAQCRAIAEAAAQADSAQQFYQWWTLKEAWFKRQGRGLDLASMPSLDFESCDGQEMTAASFVLPDLGLVLAIDSPALTGCQSLEFGGARRQALWRLKSPTLAVD</sequence>
<feature type="domain" description="4'-phosphopantetheinyl transferase N-terminal" evidence="4">
    <location>
        <begin position="36"/>
        <end position="98"/>
    </location>
</feature>
<accession>A0ABT2YDF6</accession>
<keyword evidence="6" id="KW-1185">Reference proteome</keyword>
<dbReference type="Proteomes" id="UP001209701">
    <property type="component" value="Unassembled WGS sequence"/>
</dbReference>